<dbReference type="InterPro" id="IPR013520">
    <property type="entry name" value="Ribonucl_H"/>
</dbReference>
<evidence type="ECO:0000256" key="4">
    <source>
        <dbReference type="ARBA" id="ARBA00022801"/>
    </source>
</evidence>
<dbReference type="GO" id="GO:0046872">
    <property type="term" value="F:metal ion binding"/>
    <property type="evidence" value="ECO:0007669"/>
    <property type="project" value="UniProtKB-KW"/>
</dbReference>
<comment type="similarity">
    <text evidence="7">Belongs to the exonuclease superfamily. TREX family.</text>
</comment>
<reference evidence="9 10" key="1">
    <citation type="journal article" date="2024" name="bioRxiv">
        <title>A reference genome for Trichogramma kaykai: A tiny desert-dwelling parasitoid wasp with competing sex-ratio distorters.</title>
        <authorList>
            <person name="Culotta J."/>
            <person name="Lindsey A.R."/>
        </authorList>
    </citation>
    <scope>NUCLEOTIDE SEQUENCE [LARGE SCALE GENOMIC DNA]</scope>
    <source>
        <strain evidence="9 10">KSX58</strain>
    </source>
</reference>
<keyword evidence="5" id="KW-0269">Exonuclease</keyword>
<keyword evidence="4" id="KW-0378">Hydrolase</keyword>
<feature type="domain" description="Exonuclease" evidence="8">
    <location>
        <begin position="4"/>
        <end position="189"/>
    </location>
</feature>
<evidence type="ECO:0000313" key="10">
    <source>
        <dbReference type="Proteomes" id="UP001627154"/>
    </source>
</evidence>
<keyword evidence="10" id="KW-1185">Reference proteome</keyword>
<evidence type="ECO:0000256" key="1">
    <source>
        <dbReference type="ARBA" id="ARBA00001946"/>
    </source>
</evidence>
<dbReference type="PANTHER" id="PTHR13058:SF22">
    <property type="entry name" value="EXODEOXYRIBONUCLEASE III"/>
    <property type="match status" value="1"/>
</dbReference>
<dbReference type="Gene3D" id="3.30.420.10">
    <property type="entry name" value="Ribonuclease H-like superfamily/Ribonuclease H"/>
    <property type="match status" value="1"/>
</dbReference>
<evidence type="ECO:0000259" key="8">
    <source>
        <dbReference type="SMART" id="SM00479"/>
    </source>
</evidence>
<evidence type="ECO:0000313" key="9">
    <source>
        <dbReference type="EMBL" id="KAL3399555.1"/>
    </source>
</evidence>
<sequence length="283" mass="32704">MASLFIFFDLETTGFRNDDVIVQLSALYGCKNWIFNNYITPSKPVSPEASRVNGLEAFGNKLFLHGNRVRTVSAAKAVSSFINFLRQFNVPVILLAHNCFSFDCPRLLKLVSEVGMLNPFREVVKGFADSLPMFKEKLPMRVQQRRRFSIAALAATYLEDLDFSTLHNAEEDVKILNDLMIAVGMDRETMMRNTRNISSILEEMKRREIIKANRCSLREYEGTMSNYILMRMARNGINKEILLDTFDKEGDDGIMRLFTEYVNEKPRVTNSRGLVYRFLNYHF</sequence>
<dbReference type="InterPro" id="IPR040393">
    <property type="entry name" value="TREX1/2"/>
</dbReference>
<keyword evidence="3" id="KW-0479">Metal-binding</keyword>
<dbReference type="AlphaFoldDB" id="A0ABD2X368"/>
<protein>
    <recommendedName>
        <fullName evidence="8">Exonuclease domain-containing protein</fullName>
    </recommendedName>
</protein>
<evidence type="ECO:0000256" key="3">
    <source>
        <dbReference type="ARBA" id="ARBA00022723"/>
    </source>
</evidence>
<keyword evidence="2" id="KW-0540">Nuclease</keyword>
<dbReference type="InterPro" id="IPR054362">
    <property type="entry name" value="Exu_RNase_H-like"/>
</dbReference>
<evidence type="ECO:0000256" key="7">
    <source>
        <dbReference type="ARBA" id="ARBA00025769"/>
    </source>
</evidence>
<evidence type="ECO:0000256" key="6">
    <source>
        <dbReference type="ARBA" id="ARBA00022842"/>
    </source>
</evidence>
<dbReference type="SMART" id="SM00479">
    <property type="entry name" value="EXOIII"/>
    <property type="match status" value="1"/>
</dbReference>
<proteinExistence type="inferred from homology"/>
<comment type="cofactor">
    <cofactor evidence="1">
        <name>Mg(2+)</name>
        <dbReference type="ChEBI" id="CHEBI:18420"/>
    </cofactor>
</comment>
<dbReference type="Proteomes" id="UP001627154">
    <property type="component" value="Unassembled WGS sequence"/>
</dbReference>
<comment type="caution">
    <text evidence="9">The sequence shown here is derived from an EMBL/GenBank/DDBJ whole genome shotgun (WGS) entry which is preliminary data.</text>
</comment>
<organism evidence="9 10">
    <name type="scientific">Trichogramma kaykai</name>
    <dbReference type="NCBI Taxonomy" id="54128"/>
    <lineage>
        <taxon>Eukaryota</taxon>
        <taxon>Metazoa</taxon>
        <taxon>Ecdysozoa</taxon>
        <taxon>Arthropoda</taxon>
        <taxon>Hexapoda</taxon>
        <taxon>Insecta</taxon>
        <taxon>Pterygota</taxon>
        <taxon>Neoptera</taxon>
        <taxon>Endopterygota</taxon>
        <taxon>Hymenoptera</taxon>
        <taxon>Apocrita</taxon>
        <taxon>Proctotrupomorpha</taxon>
        <taxon>Chalcidoidea</taxon>
        <taxon>Trichogrammatidae</taxon>
        <taxon>Trichogramma</taxon>
    </lineage>
</organism>
<dbReference type="GO" id="GO:0004527">
    <property type="term" value="F:exonuclease activity"/>
    <property type="evidence" value="ECO:0007669"/>
    <property type="project" value="UniProtKB-KW"/>
</dbReference>
<dbReference type="Pfam" id="PF22123">
    <property type="entry name" value="Exu_RNase_H_like"/>
    <property type="match status" value="1"/>
</dbReference>
<dbReference type="InterPro" id="IPR036397">
    <property type="entry name" value="RNaseH_sf"/>
</dbReference>
<dbReference type="EMBL" id="JBJJXI010000055">
    <property type="protein sequence ID" value="KAL3399555.1"/>
    <property type="molecule type" value="Genomic_DNA"/>
</dbReference>
<dbReference type="InterPro" id="IPR012337">
    <property type="entry name" value="RNaseH-like_sf"/>
</dbReference>
<keyword evidence="6" id="KW-0460">Magnesium</keyword>
<dbReference type="SUPFAM" id="SSF53098">
    <property type="entry name" value="Ribonuclease H-like"/>
    <property type="match status" value="1"/>
</dbReference>
<name>A0ABD2X368_9HYME</name>
<gene>
    <name evidence="9" type="ORF">TKK_006827</name>
</gene>
<evidence type="ECO:0000256" key="5">
    <source>
        <dbReference type="ARBA" id="ARBA00022839"/>
    </source>
</evidence>
<dbReference type="PANTHER" id="PTHR13058">
    <property type="entry name" value="THREE PRIME REPAIR EXONUCLEASE 1, 2"/>
    <property type="match status" value="1"/>
</dbReference>
<evidence type="ECO:0000256" key="2">
    <source>
        <dbReference type="ARBA" id="ARBA00022722"/>
    </source>
</evidence>
<accession>A0ABD2X368</accession>